<dbReference type="GO" id="GO:0006574">
    <property type="term" value="P:L-valine catabolic process"/>
    <property type="evidence" value="ECO:0007669"/>
    <property type="project" value="TreeGrafter"/>
</dbReference>
<dbReference type="STRING" id="44933.SAMN05660971_04311"/>
<evidence type="ECO:0000259" key="5">
    <source>
        <dbReference type="Pfam" id="PF16113"/>
    </source>
</evidence>
<dbReference type="GO" id="GO:0005829">
    <property type="term" value="C:cytosol"/>
    <property type="evidence" value="ECO:0007669"/>
    <property type="project" value="TreeGrafter"/>
</dbReference>
<organism evidence="7 8">
    <name type="scientific">Halomonas cupida</name>
    <dbReference type="NCBI Taxonomy" id="44933"/>
    <lineage>
        <taxon>Bacteria</taxon>
        <taxon>Pseudomonadati</taxon>
        <taxon>Pseudomonadota</taxon>
        <taxon>Gammaproteobacteria</taxon>
        <taxon>Oceanospirillales</taxon>
        <taxon>Halomonadaceae</taxon>
        <taxon>Halomonas</taxon>
    </lineage>
</organism>
<proteinExistence type="predicted"/>
<dbReference type="EMBL" id="FRCA01000019">
    <property type="protein sequence ID" value="SHM93539.1"/>
    <property type="molecule type" value="Genomic_DNA"/>
</dbReference>
<dbReference type="Proteomes" id="UP000184123">
    <property type="component" value="Unassembled WGS sequence"/>
</dbReference>
<dbReference type="AlphaFoldDB" id="A0A1M7MR56"/>
<feature type="region of interest" description="Disordered" evidence="4">
    <location>
        <begin position="368"/>
        <end position="410"/>
    </location>
</feature>
<evidence type="ECO:0000256" key="4">
    <source>
        <dbReference type="SAM" id="MobiDB-lite"/>
    </source>
</evidence>
<evidence type="ECO:0000313" key="7">
    <source>
        <dbReference type="EMBL" id="SHM93539.1"/>
    </source>
</evidence>
<gene>
    <name evidence="6" type="primary">ivdE</name>
    <name evidence="6" type="ORF">HCU01_39450</name>
    <name evidence="7" type="ORF">SAMN05660971_04311</name>
</gene>
<sequence>MTEELVRVEMHATEDGGYVAVAMLNSPRTLNSLSLEMARQLDARLQEWAEDPAVHLVWLDSEGDKAFCAGGDVVALVQALKREEQGEGQPGDFAREYFSAEYRLDYRLHTYPKPVIVWADGIVMGGGLGLMAGSRHRLVTETSRIAMPEITIGLYPDIGASWFLNHLPSGIGTYLGLTGANLDARDALDLGLADRFVPRESRQALLERLASSHIVPGTADDAEAAVAAALTEFEDRSRAPRGRVRKWQDHLQSLAQQATVNAAVAAILADDTDDEWLAANRARLEAGCPLSAHLAWQMLARHRHGSLGDAFREELVVSIQCCVLGDFAEGVRALLIDKDKAPRWRHRDVAGVSEADLAAMFGAPWGQDPGPLDDLHDNDLGGKAREATAFSTRGESSTDSGVSDMEGAAS</sequence>
<dbReference type="PANTHER" id="PTHR43176:SF3">
    <property type="entry name" value="3-HYDROXYISOBUTYRYL-COA HYDROLASE, MITOCHONDRIAL"/>
    <property type="match status" value="1"/>
</dbReference>
<dbReference type="EC" id="3.1.2.4" evidence="2"/>
<keyword evidence="3" id="KW-0378">Hydrolase</keyword>
<dbReference type="RefSeq" id="WP_073437277.1">
    <property type="nucleotide sequence ID" value="NZ_BJXU01000182.1"/>
</dbReference>
<feature type="compositionally biased region" description="Basic and acidic residues" evidence="4">
    <location>
        <begin position="373"/>
        <end position="386"/>
    </location>
</feature>
<dbReference type="InterPro" id="IPR032259">
    <property type="entry name" value="HIBYL-CoA-H"/>
</dbReference>
<dbReference type="InterPro" id="IPR045004">
    <property type="entry name" value="ECH_dom"/>
</dbReference>
<feature type="domain" description="Enoyl-CoA hydratase/isomerase" evidence="5">
    <location>
        <begin position="20"/>
        <end position="361"/>
    </location>
</feature>
<protein>
    <recommendedName>
        <fullName evidence="2">3-hydroxyisobutyryl-CoA hydrolase</fullName>
        <ecNumber evidence="2">3.1.2.4</ecNumber>
    </recommendedName>
</protein>
<dbReference type="OrthoDB" id="9790967at2"/>
<feature type="compositionally biased region" description="Polar residues" evidence="4">
    <location>
        <begin position="389"/>
        <end position="401"/>
    </location>
</feature>
<name>A0A1M7MR56_9GAMM</name>
<evidence type="ECO:0000313" key="8">
    <source>
        <dbReference type="Proteomes" id="UP000184123"/>
    </source>
</evidence>
<evidence type="ECO:0000256" key="3">
    <source>
        <dbReference type="ARBA" id="ARBA00022801"/>
    </source>
</evidence>
<dbReference type="GO" id="GO:0003860">
    <property type="term" value="F:3-hydroxyisobutyryl-CoA hydrolase activity"/>
    <property type="evidence" value="ECO:0007669"/>
    <property type="project" value="UniProtKB-EC"/>
</dbReference>
<evidence type="ECO:0000256" key="1">
    <source>
        <dbReference type="ARBA" id="ARBA00001709"/>
    </source>
</evidence>
<accession>A0A1M7MR56</accession>
<dbReference type="SUPFAM" id="SSF52096">
    <property type="entry name" value="ClpP/crotonase"/>
    <property type="match status" value="1"/>
</dbReference>
<dbReference type="CDD" id="cd06558">
    <property type="entry name" value="crotonase-like"/>
    <property type="match status" value="1"/>
</dbReference>
<comment type="catalytic activity">
    <reaction evidence="1">
        <text>3-hydroxy-2-methylpropanoyl-CoA + H2O = 3-hydroxy-2-methylpropanoate + CoA + H(+)</text>
        <dbReference type="Rhea" id="RHEA:20888"/>
        <dbReference type="ChEBI" id="CHEBI:11805"/>
        <dbReference type="ChEBI" id="CHEBI:15377"/>
        <dbReference type="ChEBI" id="CHEBI:15378"/>
        <dbReference type="ChEBI" id="CHEBI:57287"/>
        <dbReference type="ChEBI" id="CHEBI:57340"/>
        <dbReference type="EC" id="3.1.2.4"/>
    </reaction>
</comment>
<dbReference type="Gene3D" id="3.90.226.10">
    <property type="entry name" value="2-enoyl-CoA Hydratase, Chain A, domain 1"/>
    <property type="match status" value="1"/>
</dbReference>
<evidence type="ECO:0000256" key="2">
    <source>
        <dbReference type="ARBA" id="ARBA00011915"/>
    </source>
</evidence>
<dbReference type="PANTHER" id="PTHR43176">
    <property type="entry name" value="3-HYDROXYISOBUTYRYL-COA HYDROLASE-RELATED"/>
    <property type="match status" value="1"/>
</dbReference>
<keyword evidence="9" id="KW-1185">Reference proteome</keyword>
<dbReference type="InterPro" id="IPR029045">
    <property type="entry name" value="ClpP/crotonase-like_dom_sf"/>
</dbReference>
<reference evidence="7 8" key="1">
    <citation type="submission" date="2016-11" db="EMBL/GenBank/DDBJ databases">
        <authorList>
            <person name="Jaros S."/>
            <person name="Januszkiewicz K."/>
            <person name="Wedrychowicz H."/>
        </authorList>
    </citation>
    <scope>NUCLEOTIDE SEQUENCE [LARGE SCALE GENOMIC DNA]</scope>
    <source>
        <strain evidence="7 8">DSM 4740</strain>
    </source>
</reference>
<dbReference type="EMBL" id="BJXU01000182">
    <property type="protein sequence ID" value="GEN25996.1"/>
    <property type="molecule type" value="Genomic_DNA"/>
</dbReference>
<reference evidence="6 9" key="2">
    <citation type="submission" date="2019-07" db="EMBL/GenBank/DDBJ databases">
        <title>Whole genome shotgun sequence of Halomonas cupida NBRC 102219.</title>
        <authorList>
            <person name="Hosoyama A."/>
            <person name="Uohara A."/>
            <person name="Ohji S."/>
            <person name="Ichikawa N."/>
        </authorList>
    </citation>
    <scope>NUCLEOTIDE SEQUENCE [LARGE SCALE GENOMIC DNA]</scope>
    <source>
        <strain evidence="6 9">NBRC 102219</strain>
    </source>
</reference>
<evidence type="ECO:0000313" key="6">
    <source>
        <dbReference type="EMBL" id="GEN25996.1"/>
    </source>
</evidence>
<evidence type="ECO:0000313" key="9">
    <source>
        <dbReference type="Proteomes" id="UP000321726"/>
    </source>
</evidence>
<dbReference type="NCBIfam" id="NF004127">
    <property type="entry name" value="PRK05617.1"/>
    <property type="match status" value="1"/>
</dbReference>
<dbReference type="Proteomes" id="UP000321726">
    <property type="component" value="Unassembled WGS sequence"/>
</dbReference>
<dbReference type="Pfam" id="PF16113">
    <property type="entry name" value="ECH_2"/>
    <property type="match status" value="1"/>
</dbReference>